<proteinExistence type="predicted"/>
<dbReference type="PROSITE" id="PS00518">
    <property type="entry name" value="ZF_RING_1"/>
    <property type="match status" value="1"/>
</dbReference>
<dbReference type="SUPFAM" id="SSF57850">
    <property type="entry name" value="RING/U-box"/>
    <property type="match status" value="1"/>
</dbReference>
<dbReference type="AlphaFoldDB" id="A0A3P9Q8N8"/>
<dbReference type="Pfam" id="PF13923">
    <property type="entry name" value="zf-C3HC4_2"/>
    <property type="match status" value="1"/>
</dbReference>
<dbReference type="InterPro" id="IPR013083">
    <property type="entry name" value="Znf_RING/FYVE/PHD"/>
</dbReference>
<protein>
    <recommendedName>
        <fullName evidence="5">RING-type domain-containing protein</fullName>
    </recommendedName>
</protein>
<dbReference type="STRING" id="8081.ENSPREP00000030168"/>
<keyword evidence="7" id="KW-1185">Reference proteome</keyword>
<dbReference type="PANTHER" id="PTHR23327:SF6">
    <property type="entry name" value="LON PEPTIDASE N-TERMINAL DOMAIN AND RING FINGER PROTEIN 1 ISOFORM X1"/>
    <property type="match status" value="1"/>
</dbReference>
<dbReference type="PANTHER" id="PTHR23327">
    <property type="entry name" value="RING FINGER PROTEIN 127"/>
    <property type="match status" value="1"/>
</dbReference>
<reference evidence="7" key="1">
    <citation type="submission" date="2013-11" db="EMBL/GenBank/DDBJ databases">
        <title>The genomic landscape of the Guanapo guppy.</title>
        <authorList>
            <person name="Kuenstner A."/>
            <person name="Dreyer C."/>
        </authorList>
    </citation>
    <scope>NUCLEOTIDE SEQUENCE</scope>
    <source>
        <strain evidence="7">Guanapo</strain>
    </source>
</reference>
<evidence type="ECO:0000313" key="6">
    <source>
        <dbReference type="Ensembl" id="ENSPREP00000030168.1"/>
    </source>
</evidence>
<evidence type="ECO:0000256" key="4">
    <source>
        <dbReference type="PROSITE-ProRule" id="PRU00175"/>
    </source>
</evidence>
<keyword evidence="2 4" id="KW-0863">Zinc-finger</keyword>
<evidence type="ECO:0000259" key="5">
    <source>
        <dbReference type="PROSITE" id="PS50089"/>
    </source>
</evidence>
<organism evidence="6 7">
    <name type="scientific">Poecilia reticulata</name>
    <name type="common">Guppy</name>
    <name type="synonym">Acanthophacelus reticulatus</name>
    <dbReference type="NCBI Taxonomy" id="8081"/>
    <lineage>
        <taxon>Eukaryota</taxon>
        <taxon>Metazoa</taxon>
        <taxon>Chordata</taxon>
        <taxon>Craniata</taxon>
        <taxon>Vertebrata</taxon>
        <taxon>Euteleostomi</taxon>
        <taxon>Actinopterygii</taxon>
        <taxon>Neopterygii</taxon>
        <taxon>Teleostei</taxon>
        <taxon>Neoteleostei</taxon>
        <taxon>Acanthomorphata</taxon>
        <taxon>Ovalentaria</taxon>
        <taxon>Atherinomorphae</taxon>
        <taxon>Cyprinodontiformes</taxon>
        <taxon>Poeciliidae</taxon>
        <taxon>Poeciliinae</taxon>
        <taxon>Poecilia</taxon>
    </lineage>
</organism>
<evidence type="ECO:0000256" key="2">
    <source>
        <dbReference type="ARBA" id="ARBA00022771"/>
    </source>
</evidence>
<evidence type="ECO:0000256" key="1">
    <source>
        <dbReference type="ARBA" id="ARBA00022723"/>
    </source>
</evidence>
<dbReference type="InterPro" id="IPR001841">
    <property type="entry name" value="Znf_RING"/>
</dbReference>
<dbReference type="Bgee" id="ENSPREG00000020435">
    <property type="expression patterns" value="Expressed in caudal fin and 1 other cell type or tissue"/>
</dbReference>
<name>A0A3P9Q8N8_POERE</name>
<dbReference type="Proteomes" id="UP000242638">
    <property type="component" value="Unassembled WGS sequence"/>
</dbReference>
<evidence type="ECO:0000313" key="7">
    <source>
        <dbReference type="Proteomes" id="UP000242638"/>
    </source>
</evidence>
<dbReference type="GeneTree" id="ENSGT00940000179264"/>
<dbReference type="GO" id="GO:0061630">
    <property type="term" value="F:ubiquitin protein ligase activity"/>
    <property type="evidence" value="ECO:0007669"/>
    <property type="project" value="TreeGrafter"/>
</dbReference>
<reference evidence="6" key="2">
    <citation type="submission" date="2025-08" db="UniProtKB">
        <authorList>
            <consortium name="Ensembl"/>
        </authorList>
    </citation>
    <scope>IDENTIFICATION</scope>
    <source>
        <strain evidence="6">Guanapo</strain>
    </source>
</reference>
<keyword evidence="3" id="KW-0862">Zinc</keyword>
<sequence>LIELFFEPVTTPCGHTFCKNCIERSLDHNVRCPLCKQPLQEVTNERKMVFIFLFFFLRLNPNGSCMCAS</sequence>
<dbReference type="GO" id="GO:0008270">
    <property type="term" value="F:zinc ion binding"/>
    <property type="evidence" value="ECO:0007669"/>
    <property type="project" value="UniProtKB-KW"/>
</dbReference>
<keyword evidence="1" id="KW-0479">Metal-binding</keyword>
<evidence type="ECO:0000256" key="3">
    <source>
        <dbReference type="ARBA" id="ARBA00022833"/>
    </source>
</evidence>
<dbReference type="Ensembl" id="ENSPRET00000030509.1">
    <property type="protein sequence ID" value="ENSPREP00000030168.1"/>
    <property type="gene ID" value="ENSPREG00000020435.1"/>
</dbReference>
<accession>A0A3P9Q8N8</accession>
<dbReference type="PROSITE" id="PS50089">
    <property type="entry name" value="ZF_RING_2"/>
    <property type="match status" value="1"/>
</dbReference>
<feature type="domain" description="RING-type" evidence="5">
    <location>
        <begin position="9"/>
        <end position="36"/>
    </location>
</feature>
<reference evidence="6" key="3">
    <citation type="submission" date="2025-09" db="UniProtKB">
        <authorList>
            <consortium name="Ensembl"/>
        </authorList>
    </citation>
    <scope>IDENTIFICATION</scope>
    <source>
        <strain evidence="6">Guanapo</strain>
    </source>
</reference>
<dbReference type="Gene3D" id="3.30.40.10">
    <property type="entry name" value="Zinc/RING finger domain, C3HC4 (zinc finger)"/>
    <property type="match status" value="1"/>
</dbReference>
<dbReference type="InterPro" id="IPR017907">
    <property type="entry name" value="Znf_RING_CS"/>
</dbReference>